<dbReference type="GO" id="GO:0005634">
    <property type="term" value="C:nucleus"/>
    <property type="evidence" value="ECO:0007669"/>
    <property type="project" value="TreeGrafter"/>
</dbReference>
<dbReference type="GO" id="GO:0008081">
    <property type="term" value="F:phosphoric diester hydrolase activity"/>
    <property type="evidence" value="ECO:0007669"/>
    <property type="project" value="TreeGrafter"/>
</dbReference>
<evidence type="ECO:0000256" key="5">
    <source>
        <dbReference type="ARBA" id="ARBA00022801"/>
    </source>
</evidence>
<feature type="binding site" evidence="10">
    <location>
        <position position="509"/>
    </location>
    <ligand>
        <name>Mg(2+)</name>
        <dbReference type="ChEBI" id="CHEBI:18420"/>
        <label>1</label>
    </ligand>
</feature>
<keyword evidence="7 10" id="KW-0460">Magnesium</keyword>
<feature type="binding site" evidence="10">
    <location>
        <position position="474"/>
    </location>
    <ligand>
        <name>Mg(2+)</name>
        <dbReference type="ChEBI" id="CHEBI:18420"/>
        <label>1</label>
    </ligand>
</feature>
<evidence type="ECO:0000256" key="11">
    <source>
        <dbReference type="PIRSR" id="PIRSR604808-3"/>
    </source>
</evidence>
<dbReference type="InterPro" id="IPR036691">
    <property type="entry name" value="Endo/exonu/phosph_ase_sf"/>
</dbReference>
<dbReference type="PANTHER" id="PTHR22748">
    <property type="entry name" value="AP ENDONUCLEASE"/>
    <property type="match status" value="1"/>
</dbReference>
<dbReference type="PROSITE" id="PS51999">
    <property type="entry name" value="ZF_GRF"/>
    <property type="match status" value="1"/>
</dbReference>
<dbReference type="GO" id="GO:0008311">
    <property type="term" value="F:double-stranded DNA 3'-5' DNA exonuclease activity"/>
    <property type="evidence" value="ECO:0007669"/>
    <property type="project" value="TreeGrafter"/>
</dbReference>
<organism evidence="15 16">
    <name type="scientific">Rhizoctonia solani</name>
    <dbReference type="NCBI Taxonomy" id="456999"/>
    <lineage>
        <taxon>Eukaryota</taxon>
        <taxon>Fungi</taxon>
        <taxon>Dikarya</taxon>
        <taxon>Basidiomycota</taxon>
        <taxon>Agaricomycotina</taxon>
        <taxon>Agaricomycetes</taxon>
        <taxon>Cantharellales</taxon>
        <taxon>Ceratobasidiaceae</taxon>
        <taxon>Rhizoctonia</taxon>
    </lineage>
</organism>
<evidence type="ECO:0000256" key="2">
    <source>
        <dbReference type="ARBA" id="ARBA00013541"/>
    </source>
</evidence>
<dbReference type="Pfam" id="PF10236">
    <property type="entry name" value="DAP3"/>
    <property type="match status" value="1"/>
</dbReference>
<feature type="active site" description="Proton acceptor" evidence="9">
    <location>
        <position position="766"/>
    </location>
</feature>
<keyword evidence="10" id="KW-0464">Manganese</keyword>
<dbReference type="NCBIfam" id="TIGR00633">
    <property type="entry name" value="xth"/>
    <property type="match status" value="1"/>
</dbReference>
<dbReference type="SUPFAM" id="SSF52540">
    <property type="entry name" value="P-loop containing nucleoside triphosphate hydrolases"/>
    <property type="match status" value="1"/>
</dbReference>
<dbReference type="GO" id="GO:0008270">
    <property type="term" value="F:zinc ion binding"/>
    <property type="evidence" value="ECO:0007669"/>
    <property type="project" value="UniProtKB-KW"/>
</dbReference>
<dbReference type="InterPro" id="IPR005135">
    <property type="entry name" value="Endo/exonuclease/phosphatase"/>
</dbReference>
<evidence type="ECO:0000256" key="8">
    <source>
        <dbReference type="ARBA" id="ARBA00023242"/>
    </source>
</evidence>
<keyword evidence="8" id="KW-0539">Nucleus</keyword>
<feature type="domain" description="GRF-type" evidence="14">
    <location>
        <begin position="995"/>
        <end position="1023"/>
    </location>
</feature>
<evidence type="ECO:0000256" key="7">
    <source>
        <dbReference type="ARBA" id="ARBA00022842"/>
    </source>
</evidence>
<accession>A0A8H2Y450</accession>
<feature type="active site" description="Proton donor/acceptor" evidence="9">
    <location>
        <position position="665"/>
    </location>
</feature>
<protein>
    <recommendedName>
        <fullName evidence="2">DNA-(apurinic or apyrimidinic site) endonuclease 2</fullName>
    </recommendedName>
</protein>
<dbReference type="PROSITE" id="PS51435">
    <property type="entry name" value="AP_NUCLEASE_F1_4"/>
    <property type="match status" value="1"/>
</dbReference>
<dbReference type="Pfam" id="PF06839">
    <property type="entry name" value="Zn_ribbon_GRF"/>
    <property type="match status" value="1"/>
</dbReference>
<keyword evidence="4 12" id="KW-0863">Zinc-finger</keyword>
<comment type="cofactor">
    <cofactor evidence="10">
        <name>Mg(2+)</name>
        <dbReference type="ChEBI" id="CHEBI:18420"/>
    </cofactor>
    <cofactor evidence="10">
        <name>Mn(2+)</name>
        <dbReference type="ChEBI" id="CHEBI:29035"/>
    </cofactor>
    <text evidence="10">Probably binds two magnesium or manganese ions per subunit.</text>
</comment>
<sequence>MLYSAKLSIRCCRVQASASRSFSSGFVVRAKATKPTAPAKSKGGGFKVKKEEYSGSKKIAGTKVGALPAQYLAGHHLLQAPQRELGIPELTPDILTTRAIGTAVSLPLEQGTIVGSFGLPTSLESEFLLLSSPTTVIRDVTLSVVGALNTGSKSGTSSKNARIALTGDTGSGKSHLLLQAANYAAADKWIVLYAPKVISWVDSTTPYAYDPRTKTFQQPELAAQMLRQFIAANSRFLPDIRITKNIQNERLGTFSEGTPLSDLLNVGQKDQSLATEVLEVALEVLGRQSKYPVLLAIDDFQALFCMSRYRDPQYQLIFAHHLSLPRIILEYAIGKRVLTKGAVIGALSSTDPRFLAPLPLKEALGMVQPGVMSPYERRNKGIAFYASGIQSLPVPSKMQLGEAASMFDVWVKNNALHTPAKDTLFLSKYVEASGNPRELFVHDVSTQLNIDFGACHQPSHLSVSIKYMRILSWNVNGIRTLSQYHPWYTLKTCEEMLKELGADIICFQEMKISRQLLTKTLAVPENYDAVMSFPRNKNGYSGVAVYTNNTKIVPLKAEEGLIGGYQQTSRVTLDAKERISATYPESSTLELMAEEEGGVPTDLDNLDSEGRCLVVDFGLFVLINVYCPNLTSEERMAFKYNFHKVLQDRVRILIQEGREVICLGDLNVVASPIDHCEGSLESRKNTFWESPVRKWFREWLDPEGPMVDVVRNSWPDREKMFTCWDTRTNARESNYGTRIDYILITRGLLPWFKHGDIQPDIRGSDHCPVFIDLHDEITLPDGQTSRLVDILGSCDVSGQRRDPPPISTKFWNEFSGKQKLLSTFFAKKSQSTSKPLIPSLENSPQEITTERETVKGGLSRDEPVLASATQVRLPSPRKSESQQSTGVDGRKRKAIRSSEETNSLGSKKSKKAQAVGGVGKQPKLSSFFASPQLESSQRSSSPIELSDSEVEVETSKSTSELLSGSNPSLGSQAKDPSLVKDAWSHIMRPIEPPKCNVHDTPTKELTVNKAGPNKGKKFFICSM</sequence>
<evidence type="ECO:0000256" key="12">
    <source>
        <dbReference type="PROSITE-ProRule" id="PRU01343"/>
    </source>
</evidence>
<evidence type="ECO:0000256" key="13">
    <source>
        <dbReference type="SAM" id="MobiDB-lite"/>
    </source>
</evidence>
<gene>
    <name evidence="15" type="ORF">RDB_LOCUS95455</name>
</gene>
<feature type="site" description="Transition state stabilizer" evidence="11">
    <location>
        <position position="667"/>
    </location>
</feature>
<feature type="site" description="Interaction with DNA substrate" evidence="11">
    <location>
        <position position="766"/>
    </location>
</feature>
<dbReference type="PANTHER" id="PTHR22748:SF4">
    <property type="entry name" value="DNA-(APURINIC OR APYRIMIDINIC SITE) ENDONUCLEASE 2"/>
    <property type="match status" value="1"/>
</dbReference>
<feature type="active site" evidence="9">
    <location>
        <position position="626"/>
    </location>
</feature>
<evidence type="ECO:0000256" key="6">
    <source>
        <dbReference type="ARBA" id="ARBA00022833"/>
    </source>
</evidence>
<keyword evidence="3 10" id="KW-0479">Metal-binding</keyword>
<feature type="compositionally biased region" description="Low complexity" evidence="13">
    <location>
        <begin position="930"/>
        <end position="945"/>
    </location>
</feature>
<evidence type="ECO:0000256" key="1">
    <source>
        <dbReference type="ARBA" id="ARBA00007092"/>
    </source>
</evidence>
<feature type="binding site" evidence="10">
    <location>
        <position position="665"/>
    </location>
    <ligand>
        <name>Mg(2+)</name>
        <dbReference type="ChEBI" id="CHEBI:18420"/>
        <label>1</label>
    </ligand>
</feature>
<dbReference type="SUPFAM" id="SSF56219">
    <property type="entry name" value="DNase I-like"/>
    <property type="match status" value="1"/>
</dbReference>
<feature type="binding site" evidence="10">
    <location>
        <position position="667"/>
    </location>
    <ligand>
        <name>Mg(2+)</name>
        <dbReference type="ChEBI" id="CHEBI:18420"/>
        <label>1</label>
    </ligand>
</feature>
<comment type="caution">
    <text evidence="15">The sequence shown here is derived from an EMBL/GenBank/DDBJ whole genome shotgun (WGS) entry which is preliminary data.</text>
</comment>
<evidence type="ECO:0000256" key="3">
    <source>
        <dbReference type="ARBA" id="ARBA00022723"/>
    </source>
</evidence>
<dbReference type="AlphaFoldDB" id="A0A8H2Y450"/>
<dbReference type="GO" id="GO:0003906">
    <property type="term" value="F:DNA-(apurinic or apyrimidinic site) endonuclease activity"/>
    <property type="evidence" value="ECO:0007669"/>
    <property type="project" value="TreeGrafter"/>
</dbReference>
<dbReference type="EMBL" id="CAJMWW010000093">
    <property type="protein sequence ID" value="CAE6440859.1"/>
    <property type="molecule type" value="Genomic_DNA"/>
</dbReference>
<dbReference type="InterPro" id="IPR019368">
    <property type="entry name" value="Ribosomal_mS29"/>
</dbReference>
<dbReference type="InterPro" id="IPR004808">
    <property type="entry name" value="AP_endonuc_1"/>
</dbReference>
<feature type="region of interest" description="Disordered" evidence="13">
    <location>
        <begin position="990"/>
        <end position="1009"/>
    </location>
</feature>
<reference evidence="15" key="1">
    <citation type="submission" date="2021-01" db="EMBL/GenBank/DDBJ databases">
        <authorList>
            <person name="Kaushik A."/>
        </authorList>
    </citation>
    <scope>NUCLEOTIDE SEQUENCE</scope>
    <source>
        <strain evidence="15">AG3-T5</strain>
    </source>
</reference>
<name>A0A8H2Y450_9AGAM</name>
<feature type="compositionally biased region" description="Basic and acidic residues" evidence="13">
    <location>
        <begin position="848"/>
        <end position="863"/>
    </location>
</feature>
<dbReference type="GO" id="GO:0006284">
    <property type="term" value="P:base-excision repair"/>
    <property type="evidence" value="ECO:0007669"/>
    <property type="project" value="TreeGrafter"/>
</dbReference>
<dbReference type="Pfam" id="PF03372">
    <property type="entry name" value="Exo_endo_phos"/>
    <property type="match status" value="1"/>
</dbReference>
<comment type="similarity">
    <text evidence="1">Belongs to the DNA repair enzymes AP/ExoA family.</text>
</comment>
<dbReference type="InterPro" id="IPR010666">
    <property type="entry name" value="Znf_GRF"/>
</dbReference>
<feature type="region of interest" description="Disordered" evidence="13">
    <location>
        <begin position="832"/>
        <end position="977"/>
    </location>
</feature>
<feature type="compositionally biased region" description="Polar residues" evidence="13">
    <location>
        <begin position="832"/>
        <end position="847"/>
    </location>
</feature>
<feature type="binding site" evidence="10">
    <location>
        <position position="765"/>
    </location>
    <ligand>
        <name>Mg(2+)</name>
        <dbReference type="ChEBI" id="CHEBI:18420"/>
        <label>1</label>
    </ligand>
</feature>
<feature type="site" description="Important for catalytic activity" evidence="11">
    <location>
        <position position="740"/>
    </location>
</feature>
<evidence type="ECO:0000256" key="9">
    <source>
        <dbReference type="PIRSR" id="PIRSR604808-1"/>
    </source>
</evidence>
<feature type="compositionally biased region" description="Low complexity" evidence="13">
    <location>
        <begin position="955"/>
        <end position="965"/>
    </location>
</feature>
<dbReference type="CDD" id="cd09088">
    <property type="entry name" value="Ape2-like_AP-endo"/>
    <property type="match status" value="1"/>
</dbReference>
<dbReference type="Gene3D" id="3.60.10.10">
    <property type="entry name" value="Endonuclease/exonuclease/phosphatase"/>
    <property type="match status" value="1"/>
</dbReference>
<dbReference type="Proteomes" id="UP000663841">
    <property type="component" value="Unassembled WGS sequence"/>
</dbReference>
<evidence type="ECO:0000313" key="15">
    <source>
        <dbReference type="EMBL" id="CAE6440859.1"/>
    </source>
</evidence>
<feature type="binding site" evidence="10">
    <location>
        <position position="766"/>
    </location>
    <ligand>
        <name>Mg(2+)</name>
        <dbReference type="ChEBI" id="CHEBI:18420"/>
        <label>1</label>
    </ligand>
</feature>
<evidence type="ECO:0000313" key="16">
    <source>
        <dbReference type="Proteomes" id="UP000663841"/>
    </source>
</evidence>
<evidence type="ECO:0000256" key="4">
    <source>
        <dbReference type="ARBA" id="ARBA00022771"/>
    </source>
</evidence>
<evidence type="ECO:0000256" key="10">
    <source>
        <dbReference type="PIRSR" id="PIRSR604808-2"/>
    </source>
</evidence>
<dbReference type="InterPro" id="IPR027417">
    <property type="entry name" value="P-loop_NTPase"/>
</dbReference>
<keyword evidence="6" id="KW-0862">Zinc</keyword>
<keyword evidence="5" id="KW-0378">Hydrolase</keyword>
<proteinExistence type="inferred from homology"/>
<evidence type="ECO:0000259" key="14">
    <source>
        <dbReference type="PROSITE" id="PS51999"/>
    </source>
</evidence>